<evidence type="ECO:0000313" key="7">
    <source>
        <dbReference type="EMBL" id="MDR9896996.1"/>
    </source>
</evidence>
<dbReference type="Gene3D" id="1.10.3730.20">
    <property type="match status" value="1"/>
</dbReference>
<feature type="transmembrane region" description="Helical" evidence="6">
    <location>
        <begin position="104"/>
        <end position="125"/>
    </location>
</feature>
<gene>
    <name evidence="7" type="ORF">G7B40_020850</name>
</gene>
<accession>A0AAP5I8U0</accession>
<evidence type="ECO:0000256" key="3">
    <source>
        <dbReference type="ARBA" id="ARBA00022692"/>
    </source>
</evidence>
<dbReference type="GO" id="GO:0005886">
    <property type="term" value="C:plasma membrane"/>
    <property type="evidence" value="ECO:0007669"/>
    <property type="project" value="UniProtKB-SubCell"/>
</dbReference>
<comment type="subcellular location">
    <subcellularLocation>
        <location evidence="1">Cell membrane</location>
        <topology evidence="1">Multi-pass membrane protein</topology>
    </subcellularLocation>
</comment>
<evidence type="ECO:0008006" key="9">
    <source>
        <dbReference type="Google" id="ProtNLM"/>
    </source>
</evidence>
<keyword evidence="5 6" id="KW-0472">Membrane</keyword>
<dbReference type="InterPro" id="IPR037185">
    <property type="entry name" value="EmrE-like"/>
</dbReference>
<reference evidence="8" key="1">
    <citation type="journal article" date="2021" name="Science">
        <title>Hunting the eagle killer: A cyanobacterial neurotoxin causes vacuolar myelinopathy.</title>
        <authorList>
            <person name="Breinlinger S."/>
            <person name="Phillips T.J."/>
            <person name="Haram B.N."/>
            <person name="Mares J."/>
            <person name="Martinez Yerena J.A."/>
            <person name="Hrouzek P."/>
            <person name="Sobotka R."/>
            <person name="Henderson W.M."/>
            <person name="Schmieder P."/>
            <person name="Williams S.M."/>
            <person name="Lauderdale J.D."/>
            <person name="Wilde H.D."/>
            <person name="Gerrin W."/>
            <person name="Kust A."/>
            <person name="Washington J.W."/>
            <person name="Wagner C."/>
            <person name="Geier B."/>
            <person name="Liebeke M."/>
            <person name="Enke H."/>
            <person name="Niedermeyer T.H.J."/>
            <person name="Wilde S.B."/>
        </authorList>
    </citation>
    <scope>NUCLEOTIDE SEQUENCE [LARGE SCALE GENOMIC DNA]</scope>
    <source>
        <strain evidence="8">Thurmond2011</strain>
    </source>
</reference>
<dbReference type="PANTHER" id="PTHR30561">
    <property type="entry name" value="SMR FAMILY PROTON-DEPENDENT DRUG EFFLUX TRANSPORTER SUGE"/>
    <property type="match status" value="1"/>
</dbReference>
<feature type="transmembrane region" description="Helical" evidence="6">
    <location>
        <begin position="54"/>
        <end position="72"/>
    </location>
</feature>
<evidence type="ECO:0000256" key="4">
    <source>
        <dbReference type="ARBA" id="ARBA00022989"/>
    </source>
</evidence>
<dbReference type="EMBL" id="JAALHA020000010">
    <property type="protein sequence ID" value="MDR9896996.1"/>
    <property type="molecule type" value="Genomic_DNA"/>
</dbReference>
<comment type="caution">
    <text evidence="7">The sequence shown here is derived from an EMBL/GenBank/DDBJ whole genome shotgun (WGS) entry which is preliminary data.</text>
</comment>
<name>A0AAP5I8U0_9CYAN</name>
<evidence type="ECO:0000313" key="8">
    <source>
        <dbReference type="Proteomes" id="UP000667802"/>
    </source>
</evidence>
<keyword evidence="3 6" id="KW-0812">Transmembrane</keyword>
<proteinExistence type="predicted"/>
<keyword evidence="2" id="KW-1003">Cell membrane</keyword>
<keyword evidence="8" id="KW-1185">Reference proteome</keyword>
<dbReference type="AlphaFoldDB" id="A0AAP5I8U0"/>
<dbReference type="PANTHER" id="PTHR30561:SF9">
    <property type="entry name" value="4-AMINO-4-DEOXY-L-ARABINOSE-PHOSPHOUNDECAPRENOL FLIPPASE SUBUNIT ARNF-RELATED"/>
    <property type="match status" value="1"/>
</dbReference>
<dbReference type="SUPFAM" id="SSF103481">
    <property type="entry name" value="Multidrug resistance efflux transporter EmrE"/>
    <property type="match status" value="1"/>
</dbReference>
<dbReference type="RefSeq" id="WP_208345337.1">
    <property type="nucleotide sequence ID" value="NZ_CAWQFN010000641.1"/>
</dbReference>
<dbReference type="GO" id="GO:0022857">
    <property type="term" value="F:transmembrane transporter activity"/>
    <property type="evidence" value="ECO:0007669"/>
    <property type="project" value="InterPro"/>
</dbReference>
<organism evidence="7 8">
    <name type="scientific">Aetokthonos hydrillicola Thurmond2011</name>
    <dbReference type="NCBI Taxonomy" id="2712845"/>
    <lineage>
        <taxon>Bacteria</taxon>
        <taxon>Bacillati</taxon>
        <taxon>Cyanobacteriota</taxon>
        <taxon>Cyanophyceae</taxon>
        <taxon>Nostocales</taxon>
        <taxon>Hapalosiphonaceae</taxon>
        <taxon>Aetokthonos</taxon>
    </lineage>
</organism>
<evidence type="ECO:0000256" key="5">
    <source>
        <dbReference type="ARBA" id="ARBA00023136"/>
    </source>
</evidence>
<keyword evidence="4 6" id="KW-1133">Transmembrane helix</keyword>
<evidence type="ECO:0000256" key="6">
    <source>
        <dbReference type="SAM" id="Phobius"/>
    </source>
</evidence>
<evidence type="ECO:0000256" key="1">
    <source>
        <dbReference type="ARBA" id="ARBA00004651"/>
    </source>
</evidence>
<evidence type="ECO:0000256" key="2">
    <source>
        <dbReference type="ARBA" id="ARBA00022475"/>
    </source>
</evidence>
<dbReference type="Proteomes" id="UP000667802">
    <property type="component" value="Unassembled WGS sequence"/>
</dbReference>
<protein>
    <recommendedName>
        <fullName evidence="9">EamA domain-containing protein</fullName>
    </recommendedName>
</protein>
<feature type="transmembrane region" description="Helical" evidence="6">
    <location>
        <begin position="78"/>
        <end position="97"/>
    </location>
</feature>
<dbReference type="InterPro" id="IPR000390">
    <property type="entry name" value="Small_drug/metabolite_transptr"/>
</dbReference>
<sequence length="127" mass="14079">MKILIALVLFVIMDSTSNLLVAKGMKQGGEISTIQPRELLRIVRRLANNRNIRLGFMFQACTFFLLLTLLSWANLSLVVPLASSGYVINILGAQFLLKEEVTRARWFGTLLVGVGVTLVSLSSWLTP</sequence>